<evidence type="ECO:0000313" key="3">
    <source>
        <dbReference type="Proteomes" id="UP000635477"/>
    </source>
</evidence>
<reference evidence="2" key="1">
    <citation type="journal article" date="2020" name="BMC Genomics">
        <title>Correction to: Identification and distribution of gene clusters required for synthesis of sphingolipid metabolism inhibitors in diverse species of the filamentous fungus Fusarium.</title>
        <authorList>
            <person name="Kim H.S."/>
            <person name="Lohmar J.M."/>
            <person name="Busman M."/>
            <person name="Brown D.W."/>
            <person name="Naumann T.A."/>
            <person name="Divon H.H."/>
            <person name="Lysoe E."/>
            <person name="Uhlig S."/>
            <person name="Proctor R.H."/>
        </authorList>
    </citation>
    <scope>NUCLEOTIDE SEQUENCE</scope>
    <source>
        <strain evidence="2">NRRL 22465</strain>
    </source>
</reference>
<keyword evidence="3" id="KW-1185">Reference proteome</keyword>
<proteinExistence type="predicted"/>
<feature type="compositionally biased region" description="Polar residues" evidence="1">
    <location>
        <begin position="36"/>
        <end position="48"/>
    </location>
</feature>
<feature type="compositionally biased region" description="Polar residues" evidence="1">
    <location>
        <begin position="69"/>
        <end position="83"/>
    </location>
</feature>
<evidence type="ECO:0000256" key="1">
    <source>
        <dbReference type="SAM" id="MobiDB-lite"/>
    </source>
</evidence>
<feature type="region of interest" description="Disordered" evidence="1">
    <location>
        <begin position="1"/>
        <end position="214"/>
    </location>
</feature>
<name>A0A8H4XIH4_9HYPO</name>
<gene>
    <name evidence="2" type="ORF">FZEAL_7429</name>
</gene>
<comment type="caution">
    <text evidence="2">The sequence shown here is derived from an EMBL/GenBank/DDBJ whole genome shotgun (WGS) entry which is preliminary data.</text>
</comment>
<reference evidence="2" key="2">
    <citation type="submission" date="2020-05" db="EMBL/GenBank/DDBJ databases">
        <authorList>
            <person name="Kim H.-S."/>
            <person name="Proctor R.H."/>
            <person name="Brown D.W."/>
        </authorList>
    </citation>
    <scope>NUCLEOTIDE SEQUENCE</scope>
    <source>
        <strain evidence="2">NRRL 22465</strain>
    </source>
</reference>
<accession>A0A8H4XIH4</accession>
<evidence type="ECO:0000313" key="2">
    <source>
        <dbReference type="EMBL" id="KAF4975840.1"/>
    </source>
</evidence>
<protein>
    <submittedName>
        <fullName evidence="2">Uncharacterized protein</fullName>
    </submittedName>
</protein>
<dbReference type="OrthoDB" id="5385910at2759"/>
<dbReference type="Proteomes" id="UP000635477">
    <property type="component" value="Unassembled WGS sequence"/>
</dbReference>
<dbReference type="EMBL" id="JABEYC010000598">
    <property type="protein sequence ID" value="KAF4975840.1"/>
    <property type="molecule type" value="Genomic_DNA"/>
</dbReference>
<dbReference type="AlphaFoldDB" id="A0A8H4XIH4"/>
<sequence>MPPVPVYTSSPITAAKPSGITPQTARPEDLEASVVAPQSSDTPTSTYPAAQPGARPSMPAPTGAPQPSAHVQPTPTRAAINTSPPAPQPGAAPTPLTGAHLPPPPKAGETLHDAQTQATEVPMPPQMSYAPPSGSDFAAGRSSTTTALGPSPMAGLGPTPVLGGSSGSDLSHPPGYHQDARASEFTSSQRAAHEAAVAQDTRRPSLMLTGDDDGEGVWQAAKKWASAAGDSLAAAENEVWKRINKD</sequence>
<organism evidence="2 3">
    <name type="scientific">Fusarium zealandicum</name>
    <dbReference type="NCBI Taxonomy" id="1053134"/>
    <lineage>
        <taxon>Eukaryota</taxon>
        <taxon>Fungi</taxon>
        <taxon>Dikarya</taxon>
        <taxon>Ascomycota</taxon>
        <taxon>Pezizomycotina</taxon>
        <taxon>Sordariomycetes</taxon>
        <taxon>Hypocreomycetidae</taxon>
        <taxon>Hypocreales</taxon>
        <taxon>Nectriaceae</taxon>
        <taxon>Fusarium</taxon>
        <taxon>Fusarium staphyleae species complex</taxon>
    </lineage>
</organism>